<sequence>MVTITRRDVIEKYILFKSSKTFEEVVTCFKNEHEENYEICMDAKEISLFKNHFMVRWKKAHKMKERFINKNKEWLSAKLPLIKRSERIGPQENPSNFHVNEGDSPQINPSNFLVNEGERSKRRKTQHLR</sequence>
<feature type="region of interest" description="Disordered" evidence="1">
    <location>
        <begin position="85"/>
        <end position="129"/>
    </location>
</feature>
<protein>
    <submittedName>
        <fullName evidence="2">Uncharacterized protein</fullName>
    </submittedName>
</protein>
<feature type="non-terminal residue" evidence="2">
    <location>
        <position position="129"/>
    </location>
</feature>
<dbReference type="Proteomes" id="UP001497623">
    <property type="component" value="Unassembled WGS sequence"/>
</dbReference>
<dbReference type="AlphaFoldDB" id="A0AAV2RL36"/>
<name>A0AAV2RL36_MEGNR</name>
<evidence type="ECO:0000313" key="2">
    <source>
        <dbReference type="EMBL" id="CAL4127379.1"/>
    </source>
</evidence>
<feature type="compositionally biased region" description="Polar residues" evidence="1">
    <location>
        <begin position="92"/>
        <end position="113"/>
    </location>
</feature>
<evidence type="ECO:0000313" key="3">
    <source>
        <dbReference type="Proteomes" id="UP001497623"/>
    </source>
</evidence>
<accession>A0AAV2RL36</accession>
<comment type="caution">
    <text evidence="2">The sequence shown here is derived from an EMBL/GenBank/DDBJ whole genome shotgun (WGS) entry which is preliminary data.</text>
</comment>
<keyword evidence="3" id="KW-1185">Reference proteome</keyword>
<dbReference type="EMBL" id="CAXKWB010025116">
    <property type="protein sequence ID" value="CAL4127379.1"/>
    <property type="molecule type" value="Genomic_DNA"/>
</dbReference>
<organism evidence="2 3">
    <name type="scientific">Meganyctiphanes norvegica</name>
    <name type="common">Northern krill</name>
    <name type="synonym">Thysanopoda norvegica</name>
    <dbReference type="NCBI Taxonomy" id="48144"/>
    <lineage>
        <taxon>Eukaryota</taxon>
        <taxon>Metazoa</taxon>
        <taxon>Ecdysozoa</taxon>
        <taxon>Arthropoda</taxon>
        <taxon>Crustacea</taxon>
        <taxon>Multicrustacea</taxon>
        <taxon>Malacostraca</taxon>
        <taxon>Eumalacostraca</taxon>
        <taxon>Eucarida</taxon>
        <taxon>Euphausiacea</taxon>
        <taxon>Euphausiidae</taxon>
        <taxon>Meganyctiphanes</taxon>
    </lineage>
</organism>
<feature type="compositionally biased region" description="Basic residues" evidence="1">
    <location>
        <begin position="120"/>
        <end position="129"/>
    </location>
</feature>
<evidence type="ECO:0000256" key="1">
    <source>
        <dbReference type="SAM" id="MobiDB-lite"/>
    </source>
</evidence>
<gene>
    <name evidence="2" type="ORF">MNOR_LOCUS25853</name>
</gene>
<proteinExistence type="predicted"/>
<reference evidence="2 3" key="1">
    <citation type="submission" date="2024-05" db="EMBL/GenBank/DDBJ databases">
        <authorList>
            <person name="Wallberg A."/>
        </authorList>
    </citation>
    <scope>NUCLEOTIDE SEQUENCE [LARGE SCALE GENOMIC DNA]</scope>
</reference>